<dbReference type="Gene3D" id="1.10.472.80">
    <property type="entry name" value="Ypt/Rab-GAP domain of gyp1p, domain 3"/>
    <property type="match status" value="1"/>
</dbReference>
<dbReference type="FunFam" id="1.10.472.80:FF:000027">
    <property type="entry name" value="GTPase activating protein (Evi5)"/>
    <property type="match status" value="1"/>
</dbReference>
<feature type="domain" description="Rab-GAP TBC" evidence="4">
    <location>
        <begin position="135"/>
        <end position="320"/>
    </location>
</feature>
<evidence type="ECO:0000313" key="5">
    <source>
        <dbReference type="EMBL" id="KAG2228170.1"/>
    </source>
</evidence>
<dbReference type="PANTHER" id="PTHR47219:SF9">
    <property type="entry name" value="GTPASE ACTIVATING PROTEIN AND CENTROSOME-ASSOCIATED, ISOFORM B"/>
    <property type="match status" value="1"/>
</dbReference>
<keyword evidence="6" id="KW-1185">Reference proteome</keyword>
<dbReference type="InterPro" id="IPR035969">
    <property type="entry name" value="Rab-GAP_TBC_sf"/>
</dbReference>
<dbReference type="OrthoDB" id="159449at2759"/>
<evidence type="ECO:0000256" key="1">
    <source>
        <dbReference type="ARBA" id="ARBA00022468"/>
    </source>
</evidence>
<feature type="region of interest" description="Disordered" evidence="3">
    <location>
        <begin position="1"/>
        <end position="22"/>
    </location>
</feature>
<feature type="non-terminal residue" evidence="5">
    <location>
        <position position="1"/>
    </location>
</feature>
<evidence type="ECO:0000259" key="4">
    <source>
        <dbReference type="PROSITE" id="PS50086"/>
    </source>
</evidence>
<name>A0A8H7VPE9_9FUNG</name>
<dbReference type="SUPFAM" id="SSF47923">
    <property type="entry name" value="Ypt/Rab-GAP domain of gyp1p"/>
    <property type="match status" value="2"/>
</dbReference>
<feature type="compositionally biased region" description="Low complexity" evidence="3">
    <location>
        <begin position="431"/>
        <end position="447"/>
    </location>
</feature>
<feature type="region of interest" description="Disordered" evidence="3">
    <location>
        <begin position="391"/>
        <end position="447"/>
    </location>
</feature>
<dbReference type="EMBL" id="JAEPRB010000002">
    <property type="protein sequence ID" value="KAG2228170.1"/>
    <property type="molecule type" value="Genomic_DNA"/>
</dbReference>
<dbReference type="GO" id="GO:0031267">
    <property type="term" value="F:small GTPase binding"/>
    <property type="evidence" value="ECO:0007669"/>
    <property type="project" value="TreeGrafter"/>
</dbReference>
<evidence type="ECO:0000256" key="2">
    <source>
        <dbReference type="SAM" id="Coils"/>
    </source>
</evidence>
<feature type="coiled-coil region" evidence="2">
    <location>
        <begin position="472"/>
        <end position="537"/>
    </location>
</feature>
<dbReference type="InterPro" id="IPR050302">
    <property type="entry name" value="Rab_GAP_TBC_domain"/>
</dbReference>
<proteinExistence type="predicted"/>
<dbReference type="AlphaFoldDB" id="A0A8H7VPE9"/>
<keyword evidence="1" id="KW-0343">GTPase activation</keyword>
<dbReference type="Proteomes" id="UP000646827">
    <property type="component" value="Unassembled WGS sequence"/>
</dbReference>
<feature type="compositionally biased region" description="Low complexity" evidence="3">
    <location>
        <begin position="10"/>
        <end position="21"/>
    </location>
</feature>
<keyword evidence="2" id="KW-0175">Coiled coil</keyword>
<feature type="coiled-coil region" evidence="2">
    <location>
        <begin position="48"/>
        <end position="104"/>
    </location>
</feature>
<organism evidence="5 6">
    <name type="scientific">Circinella minor</name>
    <dbReference type="NCBI Taxonomy" id="1195481"/>
    <lineage>
        <taxon>Eukaryota</taxon>
        <taxon>Fungi</taxon>
        <taxon>Fungi incertae sedis</taxon>
        <taxon>Mucoromycota</taxon>
        <taxon>Mucoromycotina</taxon>
        <taxon>Mucoromycetes</taxon>
        <taxon>Mucorales</taxon>
        <taxon>Lichtheimiaceae</taxon>
        <taxon>Circinella</taxon>
    </lineage>
</organism>
<dbReference type="SMART" id="SM00164">
    <property type="entry name" value="TBC"/>
    <property type="match status" value="1"/>
</dbReference>
<dbReference type="Gene3D" id="1.10.10.750">
    <property type="entry name" value="Ypt/Rab-GAP domain of gyp1p, domain 1"/>
    <property type="match status" value="1"/>
</dbReference>
<protein>
    <recommendedName>
        <fullName evidence="4">Rab-GAP TBC domain-containing protein</fullName>
    </recommendedName>
</protein>
<sequence length="863" mass="99077">SLFTKHRHTNNNNVSSQQNNNNDDEVLFNKLEQENARLPPQDSTMFILAQIQRQTALLEKQQQTQQSEEDCQDFSTIHHHNNELKTQLSTVVQLDQKLAEQERQEYLAIWEAVIQDFDRVATMTPHLLSVKLRSGVPDGVRGLVWQAMCKSASLHLETVYGQLCREQSPHERIIKRDLARTFPCIDMFKQENGAGQLAMRRILESYSLYDSEVGYCQGLAFLVGPLLLNMPEQQAFCVFVRLMETYEMRPMFTMNMAGLQLRLYQFTHLLNELLPDLAKHMNKHGVHAAMYASQWFLTLFAYVFPMSLVQRIYDIVFAEGAAETIMRVAIAMLRRSQEKILQETEFEDLLDHVTSRKLIEPYADDDAQVIHDATSLSSIITRTKMDSLADQYQSTKKKSDKTQSQQQQQQRFWKRKLKRTPSNGSQRSIDSTASVSSTASSLRRTHSVGGASAAAMMVSSLNNGNGTKYVTLEHHEQEIQKLSWTLAQLNTKHQQTINQLVELKMDKQDVESERDALKMTIIELEKSKQQHQELQNHRALSISSSSSNSIVSNNQVDFSFSENSTLSPVSLASSADEDSTLSNNIIMIDDEQEQLRTELVRLKVENFELQQQVEKLNHEHEDMHVQLDMVNDGQMALMEQLITTKADMDELMKEKKQKDMEWLEVTRENSELREKLTQVKAKASQLMLDHTQMVRRDLAKTMNNKNDNNYDNIAITTANDRQQPFESTTKPKKKRLQRRRSTNDLCSKQLMLGGINNDSNNESSTMSDTFLVMRIRELERSLAEVKIRLIEYEANQDQHQDQRLQQQNSSPTSSTILADKKTFSSVDTRTVSRSGSIYGRMWHAITPRSSSTIDRSIPFSSSP</sequence>
<feature type="region of interest" description="Disordered" evidence="3">
    <location>
        <begin position="796"/>
        <end position="825"/>
    </location>
</feature>
<dbReference type="FunFam" id="1.10.8.270:FF:000001">
    <property type="entry name" value="TBC1 domain family member 1"/>
    <property type="match status" value="1"/>
</dbReference>
<dbReference type="PROSITE" id="PS50086">
    <property type="entry name" value="TBC_RABGAP"/>
    <property type="match status" value="1"/>
</dbReference>
<reference evidence="5 6" key="1">
    <citation type="submission" date="2020-12" db="EMBL/GenBank/DDBJ databases">
        <title>Metabolic potential, ecology and presence of endohyphal bacteria is reflected in genomic diversity of Mucoromycotina.</title>
        <authorList>
            <person name="Muszewska A."/>
            <person name="Okrasinska A."/>
            <person name="Steczkiewicz K."/>
            <person name="Drgas O."/>
            <person name="Orlowska M."/>
            <person name="Perlinska-Lenart U."/>
            <person name="Aleksandrzak-Piekarczyk T."/>
            <person name="Szatraj K."/>
            <person name="Zielenkiewicz U."/>
            <person name="Pilsyk S."/>
            <person name="Malc E."/>
            <person name="Mieczkowski P."/>
            <person name="Kruszewska J.S."/>
            <person name="Biernat P."/>
            <person name="Pawlowska J."/>
        </authorList>
    </citation>
    <scope>NUCLEOTIDE SEQUENCE [LARGE SCALE GENOMIC DNA]</scope>
    <source>
        <strain evidence="5 6">CBS 142.35</strain>
    </source>
</reference>
<feature type="compositionally biased region" description="Basic residues" evidence="3">
    <location>
        <begin position="730"/>
        <end position="740"/>
    </location>
</feature>
<dbReference type="Gene3D" id="1.10.8.270">
    <property type="entry name" value="putative rabgap domain of human tbc1 domain family member 14 like domains"/>
    <property type="match status" value="1"/>
</dbReference>
<evidence type="ECO:0000256" key="3">
    <source>
        <dbReference type="SAM" id="MobiDB-lite"/>
    </source>
</evidence>
<dbReference type="GO" id="GO:0005096">
    <property type="term" value="F:GTPase activator activity"/>
    <property type="evidence" value="ECO:0007669"/>
    <property type="project" value="UniProtKB-KW"/>
</dbReference>
<feature type="coiled-coil region" evidence="2">
    <location>
        <begin position="592"/>
        <end position="689"/>
    </location>
</feature>
<dbReference type="PANTHER" id="PTHR47219">
    <property type="entry name" value="RAB GTPASE-ACTIVATING PROTEIN 1-LIKE"/>
    <property type="match status" value="1"/>
</dbReference>
<evidence type="ECO:0000313" key="6">
    <source>
        <dbReference type="Proteomes" id="UP000646827"/>
    </source>
</evidence>
<dbReference type="InterPro" id="IPR000195">
    <property type="entry name" value="Rab-GAP-TBC_dom"/>
</dbReference>
<feature type="region of interest" description="Disordered" evidence="3">
    <location>
        <begin position="720"/>
        <end position="764"/>
    </location>
</feature>
<dbReference type="Pfam" id="PF00566">
    <property type="entry name" value="RabGAP-TBC"/>
    <property type="match status" value="1"/>
</dbReference>
<accession>A0A8H7VPE9</accession>
<comment type="caution">
    <text evidence="5">The sequence shown here is derived from an EMBL/GenBank/DDBJ whole genome shotgun (WGS) entry which is preliminary data.</text>
</comment>
<feature type="compositionally biased region" description="Polar residues" evidence="3">
    <location>
        <begin position="420"/>
        <end position="430"/>
    </location>
</feature>
<gene>
    <name evidence="5" type="ORF">INT45_009217</name>
</gene>